<dbReference type="Gene3D" id="3.40.1310.30">
    <property type="match status" value="1"/>
</dbReference>
<evidence type="ECO:0000313" key="4">
    <source>
        <dbReference type="Proteomes" id="UP000783390"/>
    </source>
</evidence>
<evidence type="ECO:0000313" key="3">
    <source>
        <dbReference type="EMBL" id="MBP1890125.1"/>
    </source>
</evidence>
<gene>
    <name evidence="3" type="ORF">J2Z53_001709</name>
</gene>
<dbReference type="SUPFAM" id="SSF52540">
    <property type="entry name" value="P-loop containing nucleoside triphosphate hydrolases"/>
    <property type="match status" value="2"/>
</dbReference>
<keyword evidence="4" id="KW-1185">Reference proteome</keyword>
<reference evidence="3 4" key="1">
    <citation type="submission" date="2021-03" db="EMBL/GenBank/DDBJ databases">
        <title>Genomic Encyclopedia of Type Strains, Phase IV (KMG-IV): sequencing the most valuable type-strain genomes for metagenomic binning, comparative biology and taxonomic classification.</title>
        <authorList>
            <person name="Goeker M."/>
        </authorList>
    </citation>
    <scope>NUCLEOTIDE SEQUENCE [LARGE SCALE GENOMIC DNA]</scope>
    <source>
        <strain evidence="3 4">DSM 3984</strain>
    </source>
</reference>
<dbReference type="InterPro" id="IPR002631">
    <property type="entry name" value="Plasmid_rep_OBD"/>
</dbReference>
<dbReference type="Proteomes" id="UP000783390">
    <property type="component" value="Unassembled WGS sequence"/>
</dbReference>
<dbReference type="Pfam" id="PF01719">
    <property type="entry name" value="Rep_OBD"/>
    <property type="match status" value="1"/>
</dbReference>
<dbReference type="InterPro" id="IPR027417">
    <property type="entry name" value="P-loop_NTPase"/>
</dbReference>
<dbReference type="Pfam" id="PF00910">
    <property type="entry name" value="RNA_helicase"/>
    <property type="match status" value="1"/>
</dbReference>
<evidence type="ECO:0000259" key="2">
    <source>
        <dbReference type="Pfam" id="PF01719"/>
    </source>
</evidence>
<proteinExistence type="predicted"/>
<dbReference type="EMBL" id="JAGGJZ010000004">
    <property type="protein sequence ID" value="MBP1890125.1"/>
    <property type="molecule type" value="Genomic_DNA"/>
</dbReference>
<protein>
    <submittedName>
        <fullName evidence="3">Signal recognition particle GTPase</fullName>
    </submittedName>
</protein>
<accession>A0ABS4F1J9</accession>
<dbReference type="RefSeq" id="WP_209797049.1">
    <property type="nucleotide sequence ID" value="NZ_JAGGJZ010000004.1"/>
</dbReference>
<organism evidence="3 4">
    <name type="scientific">Clostridium moniliforme</name>
    <dbReference type="NCBI Taxonomy" id="39489"/>
    <lineage>
        <taxon>Bacteria</taxon>
        <taxon>Bacillati</taxon>
        <taxon>Bacillota</taxon>
        <taxon>Clostridia</taxon>
        <taxon>Eubacteriales</taxon>
        <taxon>Clostridiaceae</taxon>
        <taxon>Clostridium</taxon>
    </lineage>
</organism>
<dbReference type="Gene3D" id="3.40.50.300">
    <property type="entry name" value="P-loop containing nucleotide triphosphate hydrolases"/>
    <property type="match status" value="1"/>
</dbReference>
<evidence type="ECO:0000259" key="1">
    <source>
        <dbReference type="Pfam" id="PF00910"/>
    </source>
</evidence>
<feature type="domain" description="Helicase superfamily 3 single-stranded DNA/RNA virus" evidence="1">
    <location>
        <begin position="192"/>
        <end position="261"/>
    </location>
</feature>
<comment type="caution">
    <text evidence="3">The sequence shown here is derived from an EMBL/GenBank/DDBJ whole genome shotgun (WGS) entry which is preliminary data.</text>
</comment>
<sequence>MSKSLSLRRCEVVSQITETFNIENIKKVLNEKDCIKEYAYIIHDKDKNENGELKKPHIHLIMRFKNNQPQNIKYISKWFNLNPNFVSKIKSKKFEDAIKYLVHLNAPEKFQYLINEVTANFNVKRVIDNEKEQNELDGILDRILNGEIREYNKTIEIDPKILTYKSRLINEAFKVRAEHIQATVKERDTSVIFITGTSGSGKTTLAKKICESKGLAYYVSSGSNDILDGYSQQPALIIDDIRPSCMGLSDLLKLLDNHTLCSIKSRYKNKIIYCDLIILTTVLDLETFYQNVFTEENEPITQLKRRCGIHIRMNKDYIFTSIWDNKKMNYSKEIVYKNNIISEFVSSREKTNEDIENELMKFFPFIEKIDESQLNLKDRLIEKNISNITEFKLEKVSDEIFRKLLNKK</sequence>
<feature type="domain" description="Plasmid replication protein origin binding" evidence="2">
    <location>
        <begin position="24"/>
        <end position="122"/>
    </location>
</feature>
<dbReference type="InterPro" id="IPR000605">
    <property type="entry name" value="Helicase_SF3_ssDNA/RNA_vir"/>
</dbReference>
<name>A0ABS4F1J9_9CLOT</name>